<keyword evidence="3" id="KW-1185">Reference proteome</keyword>
<reference evidence="2 3" key="1">
    <citation type="submission" date="2020-08" db="EMBL/GenBank/DDBJ databases">
        <title>Genomic Encyclopedia of Type Strains, Phase III (KMG-III): the genomes of soil and plant-associated and newly described type strains.</title>
        <authorList>
            <person name="Whitman W."/>
        </authorList>
    </citation>
    <scope>NUCLEOTIDE SEQUENCE [LARGE SCALE GENOMIC DNA]</scope>
    <source>
        <strain evidence="2 3">CECT 8693</strain>
    </source>
</reference>
<proteinExistence type="predicted"/>
<dbReference type="Proteomes" id="UP000567067">
    <property type="component" value="Unassembled WGS sequence"/>
</dbReference>
<comment type="caution">
    <text evidence="2">The sequence shown here is derived from an EMBL/GenBank/DDBJ whole genome shotgun (WGS) entry which is preliminary data.</text>
</comment>
<keyword evidence="1" id="KW-0812">Transmembrane</keyword>
<dbReference type="AlphaFoldDB" id="A0A7W3XQU8"/>
<keyword evidence="1" id="KW-1133">Transmembrane helix</keyword>
<sequence length="35" mass="4255">MFRRQERILIIVCFVVAVIMLYALIKSVARMMNYY</sequence>
<gene>
    <name evidence="2" type="ORF">FHR92_001276</name>
</gene>
<feature type="transmembrane region" description="Helical" evidence="1">
    <location>
        <begin position="7"/>
        <end position="25"/>
    </location>
</feature>
<organism evidence="2 3">
    <name type="scientific">Fontibacillus solani</name>
    <dbReference type="NCBI Taxonomy" id="1572857"/>
    <lineage>
        <taxon>Bacteria</taxon>
        <taxon>Bacillati</taxon>
        <taxon>Bacillota</taxon>
        <taxon>Bacilli</taxon>
        <taxon>Bacillales</taxon>
        <taxon>Paenibacillaceae</taxon>
        <taxon>Fontibacillus</taxon>
    </lineage>
</organism>
<evidence type="ECO:0000256" key="1">
    <source>
        <dbReference type="SAM" id="Phobius"/>
    </source>
</evidence>
<protein>
    <submittedName>
        <fullName evidence="2">Uncharacterized protein</fullName>
    </submittedName>
</protein>
<evidence type="ECO:0000313" key="3">
    <source>
        <dbReference type="Proteomes" id="UP000567067"/>
    </source>
</evidence>
<accession>A0A7W3XQU8</accession>
<keyword evidence="1" id="KW-0472">Membrane</keyword>
<evidence type="ECO:0000313" key="2">
    <source>
        <dbReference type="EMBL" id="MBA9084815.1"/>
    </source>
</evidence>
<name>A0A7W3XQU8_9BACL</name>
<dbReference type="EMBL" id="JACJIP010000006">
    <property type="protein sequence ID" value="MBA9084815.1"/>
    <property type="molecule type" value="Genomic_DNA"/>
</dbReference>